<sequence>MKGKLSGRRSIGFSLRMRMPIAIKVVVVYLVIVMISLALAGYLTNRSISQYVIDSTRNNLIGDGQVIIKQFRAYGQTLEDRHAAPPTSRALVTIAAQSVQREYIIVDPNGNIVWNTFTAADLPLLQHVSTLVAMALKGRHTASGVYPQQNPIFEFVAIPFSYAYLVPVTSLHPGFPPSIMMPNLTIEHRNTKVLVLFTKLSDMKRITYEIWVAVAQGLMIATLITAIVGIVLARSLMQPAGLLKQAIMRVQERDFTHVPVVHTGDEWEDFAYAFNNMVDALKAFDEGQKRFLQNASHELKTPLMGIRGYAEGLRDGVFEPSESMHILDIIAAESVRLKRLVDELIYLSKLETLDDVYTFTHDNLTKIITKTIERAYPLARERQIQIVPDLPEGIVLAYIDSDKIVQALLNLIGNAIRHAHSRVIVTLRKEEFAKIVVEDDGEGFVTKDVERVFERFFHGDKGETGLGLSIVRAIVEKHRGKITAENGSMGGAKFTIELP</sequence>
<evidence type="ECO:0000256" key="11">
    <source>
        <dbReference type="ARBA" id="ARBA00022989"/>
    </source>
</evidence>
<dbReference type="GO" id="GO:0005886">
    <property type="term" value="C:plasma membrane"/>
    <property type="evidence" value="ECO:0007669"/>
    <property type="project" value="UniProtKB-SubCell"/>
</dbReference>
<dbReference type="InterPro" id="IPR003660">
    <property type="entry name" value="HAMP_dom"/>
</dbReference>
<dbReference type="CDD" id="cd06225">
    <property type="entry name" value="HAMP"/>
    <property type="match status" value="1"/>
</dbReference>
<feature type="domain" description="Histidine kinase" evidence="15">
    <location>
        <begin position="294"/>
        <end position="499"/>
    </location>
</feature>
<keyword evidence="9" id="KW-0418">Kinase</keyword>
<dbReference type="InterPro" id="IPR050428">
    <property type="entry name" value="TCS_sensor_his_kinase"/>
</dbReference>
<dbReference type="CDD" id="cd00082">
    <property type="entry name" value="HisKA"/>
    <property type="match status" value="1"/>
</dbReference>
<dbReference type="Proteomes" id="UP000190229">
    <property type="component" value="Unassembled WGS sequence"/>
</dbReference>
<dbReference type="CDD" id="cd00075">
    <property type="entry name" value="HATPase"/>
    <property type="match status" value="1"/>
</dbReference>
<organism evidence="17 18">
    <name type="scientific">Ferroacidibacillus organovorans</name>
    <dbReference type="NCBI Taxonomy" id="1765683"/>
    <lineage>
        <taxon>Bacteria</taxon>
        <taxon>Bacillati</taxon>
        <taxon>Bacillota</taxon>
        <taxon>Bacilli</taxon>
        <taxon>Bacillales</taxon>
        <taxon>Alicyclobacillaceae</taxon>
        <taxon>Ferroacidibacillus</taxon>
    </lineage>
</organism>
<accession>A0A1V4EQX8</accession>
<keyword evidence="12" id="KW-0902">Two-component regulatory system</keyword>
<gene>
    <name evidence="17" type="ORF">B2M26_12325</name>
</gene>
<dbReference type="Gene3D" id="1.10.287.130">
    <property type="match status" value="1"/>
</dbReference>
<dbReference type="SMART" id="SM00388">
    <property type="entry name" value="HisKA"/>
    <property type="match status" value="1"/>
</dbReference>
<dbReference type="FunFam" id="1.10.287.130:FF:000001">
    <property type="entry name" value="Two-component sensor histidine kinase"/>
    <property type="match status" value="1"/>
</dbReference>
<comment type="subcellular location">
    <subcellularLocation>
        <location evidence="2">Cell membrane</location>
        <topology evidence="2">Multi-pass membrane protein</topology>
    </subcellularLocation>
</comment>
<dbReference type="InterPro" id="IPR036890">
    <property type="entry name" value="HATPase_C_sf"/>
</dbReference>
<evidence type="ECO:0000313" key="17">
    <source>
        <dbReference type="EMBL" id="OPG15250.1"/>
    </source>
</evidence>
<dbReference type="EMBL" id="MWPS01000038">
    <property type="protein sequence ID" value="OPG15250.1"/>
    <property type="molecule type" value="Genomic_DNA"/>
</dbReference>
<keyword evidence="18" id="KW-1185">Reference proteome</keyword>
<evidence type="ECO:0000256" key="9">
    <source>
        <dbReference type="ARBA" id="ARBA00022777"/>
    </source>
</evidence>
<keyword evidence="6" id="KW-0808">Transferase</keyword>
<dbReference type="AlphaFoldDB" id="A0A1V4EQX8"/>
<keyword evidence="13 14" id="KW-0472">Membrane</keyword>
<evidence type="ECO:0000256" key="2">
    <source>
        <dbReference type="ARBA" id="ARBA00004651"/>
    </source>
</evidence>
<dbReference type="Gene3D" id="3.30.565.10">
    <property type="entry name" value="Histidine kinase-like ATPase, C-terminal domain"/>
    <property type="match status" value="1"/>
</dbReference>
<dbReference type="Pfam" id="PF00512">
    <property type="entry name" value="HisKA"/>
    <property type="match status" value="1"/>
</dbReference>
<keyword evidence="11 14" id="KW-1133">Transmembrane helix</keyword>
<proteinExistence type="predicted"/>
<evidence type="ECO:0000256" key="13">
    <source>
        <dbReference type="ARBA" id="ARBA00023136"/>
    </source>
</evidence>
<evidence type="ECO:0000256" key="12">
    <source>
        <dbReference type="ARBA" id="ARBA00023012"/>
    </source>
</evidence>
<keyword evidence="10" id="KW-0067">ATP-binding</keyword>
<keyword evidence="5" id="KW-0597">Phosphoprotein</keyword>
<dbReference type="SMART" id="SM00304">
    <property type="entry name" value="HAMP"/>
    <property type="match status" value="1"/>
</dbReference>
<dbReference type="InterPro" id="IPR004358">
    <property type="entry name" value="Sig_transdc_His_kin-like_C"/>
</dbReference>
<dbReference type="InterPro" id="IPR036097">
    <property type="entry name" value="HisK_dim/P_sf"/>
</dbReference>
<dbReference type="InterPro" id="IPR003661">
    <property type="entry name" value="HisK_dim/P_dom"/>
</dbReference>
<dbReference type="Gene3D" id="6.10.340.10">
    <property type="match status" value="1"/>
</dbReference>
<dbReference type="RefSeq" id="WP_079291533.1">
    <property type="nucleotide sequence ID" value="NZ_MWPS01000038.1"/>
</dbReference>
<feature type="transmembrane region" description="Helical" evidence="14">
    <location>
        <begin position="210"/>
        <end position="233"/>
    </location>
</feature>
<keyword evidence="8" id="KW-0547">Nucleotide-binding</keyword>
<dbReference type="SUPFAM" id="SSF47384">
    <property type="entry name" value="Homodimeric domain of signal transducing histidine kinase"/>
    <property type="match status" value="1"/>
</dbReference>
<dbReference type="EC" id="2.7.13.3" evidence="3"/>
<evidence type="ECO:0000256" key="4">
    <source>
        <dbReference type="ARBA" id="ARBA00022475"/>
    </source>
</evidence>
<feature type="domain" description="HAMP" evidence="16">
    <location>
        <begin position="234"/>
        <end position="286"/>
    </location>
</feature>
<dbReference type="SUPFAM" id="SSF55874">
    <property type="entry name" value="ATPase domain of HSP90 chaperone/DNA topoisomerase II/histidine kinase"/>
    <property type="match status" value="1"/>
</dbReference>
<dbReference type="InterPro" id="IPR005467">
    <property type="entry name" value="His_kinase_dom"/>
</dbReference>
<comment type="catalytic activity">
    <reaction evidence="1">
        <text>ATP + protein L-histidine = ADP + protein N-phospho-L-histidine.</text>
        <dbReference type="EC" id="2.7.13.3"/>
    </reaction>
</comment>
<dbReference type="PROSITE" id="PS50885">
    <property type="entry name" value="HAMP"/>
    <property type="match status" value="1"/>
</dbReference>
<evidence type="ECO:0000256" key="8">
    <source>
        <dbReference type="ARBA" id="ARBA00022741"/>
    </source>
</evidence>
<keyword evidence="4" id="KW-1003">Cell membrane</keyword>
<evidence type="ECO:0000256" key="3">
    <source>
        <dbReference type="ARBA" id="ARBA00012438"/>
    </source>
</evidence>
<reference evidence="17 18" key="1">
    <citation type="submission" date="2017-02" db="EMBL/GenBank/DDBJ databases">
        <title>Draft genome of Acidibacillus ferrooxidans Huett2.</title>
        <authorList>
            <person name="Schopf S."/>
        </authorList>
    </citation>
    <scope>NUCLEOTIDE SEQUENCE [LARGE SCALE GENOMIC DNA]</scope>
    <source>
        <strain evidence="17 18">Huett2</strain>
    </source>
</reference>
<evidence type="ECO:0000256" key="10">
    <source>
        <dbReference type="ARBA" id="ARBA00022840"/>
    </source>
</evidence>
<dbReference type="InterPro" id="IPR003594">
    <property type="entry name" value="HATPase_dom"/>
</dbReference>
<protein>
    <recommendedName>
        <fullName evidence="3">histidine kinase</fullName>
        <ecNumber evidence="3">2.7.13.3</ecNumber>
    </recommendedName>
</protein>
<evidence type="ECO:0000256" key="6">
    <source>
        <dbReference type="ARBA" id="ARBA00022679"/>
    </source>
</evidence>
<name>A0A1V4EQX8_9BACL</name>
<dbReference type="PRINTS" id="PR00344">
    <property type="entry name" value="BCTRLSENSOR"/>
</dbReference>
<evidence type="ECO:0000313" key="18">
    <source>
        <dbReference type="Proteomes" id="UP000190229"/>
    </source>
</evidence>
<keyword evidence="7 14" id="KW-0812">Transmembrane</keyword>
<evidence type="ECO:0000256" key="14">
    <source>
        <dbReference type="SAM" id="Phobius"/>
    </source>
</evidence>
<dbReference type="SMART" id="SM00387">
    <property type="entry name" value="HATPase_c"/>
    <property type="match status" value="1"/>
</dbReference>
<dbReference type="PROSITE" id="PS50109">
    <property type="entry name" value="HIS_KIN"/>
    <property type="match status" value="1"/>
</dbReference>
<dbReference type="Pfam" id="PF02518">
    <property type="entry name" value="HATPase_c"/>
    <property type="match status" value="1"/>
</dbReference>
<dbReference type="GO" id="GO:0005524">
    <property type="term" value="F:ATP binding"/>
    <property type="evidence" value="ECO:0007669"/>
    <property type="project" value="UniProtKB-KW"/>
</dbReference>
<dbReference type="GO" id="GO:0000155">
    <property type="term" value="F:phosphorelay sensor kinase activity"/>
    <property type="evidence" value="ECO:0007669"/>
    <property type="project" value="InterPro"/>
</dbReference>
<dbReference type="PANTHER" id="PTHR45436:SF5">
    <property type="entry name" value="SENSOR HISTIDINE KINASE TRCS"/>
    <property type="match status" value="1"/>
</dbReference>
<evidence type="ECO:0000256" key="5">
    <source>
        <dbReference type="ARBA" id="ARBA00022553"/>
    </source>
</evidence>
<evidence type="ECO:0000256" key="7">
    <source>
        <dbReference type="ARBA" id="ARBA00022692"/>
    </source>
</evidence>
<evidence type="ECO:0000256" key="1">
    <source>
        <dbReference type="ARBA" id="ARBA00000085"/>
    </source>
</evidence>
<feature type="transmembrane region" description="Helical" evidence="14">
    <location>
        <begin position="21"/>
        <end position="43"/>
    </location>
</feature>
<dbReference type="PANTHER" id="PTHR45436">
    <property type="entry name" value="SENSOR HISTIDINE KINASE YKOH"/>
    <property type="match status" value="1"/>
</dbReference>
<evidence type="ECO:0000259" key="15">
    <source>
        <dbReference type="PROSITE" id="PS50109"/>
    </source>
</evidence>
<evidence type="ECO:0000259" key="16">
    <source>
        <dbReference type="PROSITE" id="PS50885"/>
    </source>
</evidence>
<comment type="caution">
    <text evidence="17">The sequence shown here is derived from an EMBL/GenBank/DDBJ whole genome shotgun (WGS) entry which is preliminary data.</text>
</comment>